<dbReference type="EC" id="4.1.1.68" evidence="3"/>
<dbReference type="Proteomes" id="UP000069906">
    <property type="component" value="Chromosome"/>
</dbReference>
<accession>A0A0F7PA49</accession>
<dbReference type="KEGG" id="hsf:HLASA_1534"/>
<keyword evidence="1" id="KW-0479">Metal-binding</keyword>
<dbReference type="GO" id="GO:0018773">
    <property type="term" value="F:acetylpyruvate hydrolase activity"/>
    <property type="evidence" value="ECO:0007669"/>
    <property type="project" value="TreeGrafter"/>
</dbReference>
<reference evidence="3 6" key="1">
    <citation type="journal article" date="2015" name="ISME J.">
        <title>Elemental sulfur and acetate can support life of a novel strictly anaerobic haloarchaeon.</title>
        <authorList>
            <person name="Sorokin D.Y."/>
            <person name="Kublanov I.V."/>
            <person name="Gavrilov S.N."/>
            <person name="Rojo D."/>
            <person name="Roman P."/>
            <person name="Golyshin P.N."/>
            <person name="Slepak V.Z."/>
            <person name="Smedile F."/>
            <person name="Ferrer M."/>
            <person name="Messina E."/>
            <person name="La Cono V."/>
            <person name="Yakimov M.M."/>
        </authorList>
    </citation>
    <scope>NUCLEOTIDE SEQUENCE [LARGE SCALE GENOMIC DNA]</scope>
    <source>
        <strain evidence="3 6">HSR2</strain>
    </source>
</reference>
<reference evidence="4 5" key="3">
    <citation type="journal article" date="2016" name="Stand. Genomic Sci.">
        <title>Complete genome sequence of 'Halanaeroarchaeum sulfurireducens' M27-SA2, a sulfur-reducing and acetate-oxidizing haloarchaeon from the deep-sea hypersaline anoxic lake Medee.</title>
        <authorList>
            <person name="Messina E."/>
            <person name="Sorokin D.Y."/>
            <person name="Kublanov I.V."/>
            <person name="Toshchakov S."/>
            <person name="Lopatina A."/>
            <person name="Arcadi E."/>
            <person name="Smedile F."/>
            <person name="La Spada G."/>
            <person name="La Cono V."/>
            <person name="Yakimov M.M."/>
        </authorList>
    </citation>
    <scope>NUCLEOTIDE SEQUENCE [LARGE SCALE GENOMIC DNA]</scope>
    <source>
        <strain evidence="4 5">M27-SA2</strain>
    </source>
</reference>
<dbReference type="Gene3D" id="3.90.850.10">
    <property type="entry name" value="Fumarylacetoacetase-like, C-terminal domain"/>
    <property type="match status" value="1"/>
</dbReference>
<keyword evidence="3" id="KW-0456">Lyase</keyword>
<dbReference type="SUPFAM" id="SSF56529">
    <property type="entry name" value="FAH"/>
    <property type="match status" value="1"/>
</dbReference>
<dbReference type="EMBL" id="CP008874">
    <property type="protein sequence ID" value="AKH98026.1"/>
    <property type="molecule type" value="Genomic_DNA"/>
</dbReference>
<sequence length="243" mass="26221">MQRVRFRDPAGAVRTGAWTDDGIEFGGETYDRADVDVLAPSDPSKIVCVGLNYADHADERNKDVPDRPLLFLKTPNTVATHGATITLPAGKERVDHEAELGVVIGEQARNVDAADAMEYVAGYTIVDDVSNRDDQDREQNWVRGKSFDGAAPMGPVLADPGDVPADANIELRVNGEVRQRSSIDQFIFSVPELIAEITTYMTLEPGDVISTGTPSGVGRLADGDHVKVEIEGIGVLEHDVRVA</sequence>
<dbReference type="PANTHER" id="PTHR11820">
    <property type="entry name" value="ACYLPYRUVASE"/>
    <property type="match status" value="1"/>
</dbReference>
<dbReference type="Pfam" id="PF01557">
    <property type="entry name" value="FAA_hydrolase"/>
    <property type="match status" value="1"/>
</dbReference>
<dbReference type="AlphaFoldDB" id="A0A0F7PA49"/>
<evidence type="ECO:0000313" key="3">
    <source>
        <dbReference type="EMBL" id="AKH98026.1"/>
    </source>
</evidence>
<name>A0A0F7PA49_9EURY</name>
<reference evidence="5" key="2">
    <citation type="submission" date="2015-05" db="EMBL/GenBank/DDBJ databases">
        <title>Complete genome sequence of Halanaeroarchaeum sulfurireducens type strain M27-SA2, a sulfate-reducer haloarchaeon from marine anoxic lake Medee.</title>
        <authorList>
            <person name="Messina E."/>
            <person name="Kublanov I.V."/>
            <person name="Toshchakov S."/>
            <person name="Arcadi E."/>
            <person name="La Spada G."/>
            <person name="La Cono V."/>
            <person name="Yakimov M.M."/>
        </authorList>
    </citation>
    <scope>NUCLEOTIDE SEQUENCE [LARGE SCALE GENOMIC DNA]</scope>
    <source>
        <strain evidence="5">M27-SA2</strain>
    </source>
</reference>
<dbReference type="RefSeq" id="WP_050049365.1">
    <property type="nucleotide sequence ID" value="NZ_CP008874.1"/>
</dbReference>
<dbReference type="KEGG" id="hsu:HLASF_1547"/>
<dbReference type="EMBL" id="CP011564">
    <property type="protein sequence ID" value="ALG82420.1"/>
    <property type="molecule type" value="Genomic_DNA"/>
</dbReference>
<proteinExistence type="predicted"/>
<organism evidence="3 6">
    <name type="scientific">Halanaeroarchaeum sulfurireducens</name>
    <dbReference type="NCBI Taxonomy" id="1604004"/>
    <lineage>
        <taxon>Archaea</taxon>
        <taxon>Methanobacteriati</taxon>
        <taxon>Methanobacteriota</taxon>
        <taxon>Stenosarchaea group</taxon>
        <taxon>Halobacteria</taxon>
        <taxon>Halobacteriales</taxon>
        <taxon>Halobacteriaceae</taxon>
        <taxon>Halanaeroarchaeum</taxon>
    </lineage>
</organism>
<evidence type="ECO:0000313" key="4">
    <source>
        <dbReference type="EMBL" id="ALG82420.1"/>
    </source>
</evidence>
<evidence type="ECO:0000313" key="6">
    <source>
        <dbReference type="Proteomes" id="UP000069906"/>
    </source>
</evidence>
<feature type="domain" description="Fumarylacetoacetase-like C-terminal" evidence="2">
    <location>
        <begin position="45"/>
        <end position="240"/>
    </location>
</feature>
<evidence type="ECO:0000259" key="2">
    <source>
        <dbReference type="Pfam" id="PF01557"/>
    </source>
</evidence>
<dbReference type="GeneID" id="26010874"/>
<evidence type="ECO:0000256" key="1">
    <source>
        <dbReference type="ARBA" id="ARBA00022723"/>
    </source>
</evidence>
<keyword evidence="6" id="KW-1185">Reference proteome</keyword>
<dbReference type="GO" id="GO:0016853">
    <property type="term" value="F:isomerase activity"/>
    <property type="evidence" value="ECO:0007669"/>
    <property type="project" value="UniProtKB-KW"/>
</dbReference>
<evidence type="ECO:0000313" key="5">
    <source>
        <dbReference type="Proteomes" id="UP000060390"/>
    </source>
</evidence>
<dbReference type="InterPro" id="IPR036663">
    <property type="entry name" value="Fumarylacetoacetase_C_sf"/>
</dbReference>
<dbReference type="GO" id="GO:0046872">
    <property type="term" value="F:metal ion binding"/>
    <property type="evidence" value="ECO:0007669"/>
    <property type="project" value="UniProtKB-KW"/>
</dbReference>
<dbReference type="InterPro" id="IPR011234">
    <property type="entry name" value="Fumarylacetoacetase-like_C"/>
</dbReference>
<dbReference type="FunFam" id="3.90.850.10:FF:000002">
    <property type="entry name" value="2-hydroxyhepta-2,4-diene-1,7-dioate isomerase"/>
    <property type="match status" value="1"/>
</dbReference>
<dbReference type="HOGENOM" id="CLU_028458_4_2_2"/>
<dbReference type="PANTHER" id="PTHR11820:SF7">
    <property type="entry name" value="ACYLPYRUVASE FAHD1, MITOCHONDRIAL"/>
    <property type="match status" value="1"/>
</dbReference>
<dbReference type="GO" id="GO:0018800">
    <property type="term" value="F:5-oxopent-3-ene-1,2,5-tricarboxylate decarboxylase activity"/>
    <property type="evidence" value="ECO:0007669"/>
    <property type="project" value="UniProtKB-EC"/>
</dbReference>
<dbReference type="GO" id="GO:0019752">
    <property type="term" value="P:carboxylic acid metabolic process"/>
    <property type="evidence" value="ECO:0007669"/>
    <property type="project" value="UniProtKB-ARBA"/>
</dbReference>
<protein>
    <submittedName>
        <fullName evidence="3">2-hydroxyhepta-2,4-diene-1,7-dioate isomerase</fullName>
        <ecNumber evidence="3">4.1.1.68</ecNumber>
    </submittedName>
</protein>
<dbReference type="STRING" id="1604004.HLASA_1534"/>
<gene>
    <name evidence="3" type="primary">hpaG</name>
    <name evidence="4" type="ORF">HLASA_1534</name>
    <name evidence="3" type="ORF">HLASF_1547</name>
</gene>
<keyword evidence="3" id="KW-0413">Isomerase</keyword>
<dbReference type="Proteomes" id="UP000060390">
    <property type="component" value="Chromosome"/>
</dbReference>
<dbReference type="OrthoDB" id="6242at2157"/>